<protein>
    <recommendedName>
        <fullName evidence="5">NAD-dependent protein deacylase</fullName>
        <ecNumber evidence="5">2.3.1.-</ecNumber>
    </recommendedName>
    <alternativeName>
        <fullName evidence="5">Regulatory protein SIR2 homolog</fullName>
    </alternativeName>
</protein>
<evidence type="ECO:0000256" key="2">
    <source>
        <dbReference type="ARBA" id="ARBA00022723"/>
    </source>
</evidence>
<evidence type="ECO:0000256" key="3">
    <source>
        <dbReference type="ARBA" id="ARBA00022833"/>
    </source>
</evidence>
<dbReference type="GO" id="GO:0005759">
    <property type="term" value="C:mitochondrial matrix"/>
    <property type="evidence" value="ECO:0007669"/>
    <property type="project" value="UniProtKB-SubCell"/>
</dbReference>
<sequence>MSLKTRRHRCAKWGVAQLRTLCGGGLPGHQSSALLSTNKHGCAQVSSESRESIVGTYAVKRKELIPEASPPSDHDLRDLYRFVEESQNLVVVTGAGISTESGIPDYRSPNGAYSSGFKPITHQEFLRTAATRRRYWARSYAGWRQFMAAEPGPTHRALAQLESKGRVMRIITQNVDRLHHRAGSTNAIELHGTTHRVFCLGCGELTDRHKFQQRVCDLNPDWAAAVEALEKGEPGSDASFGMKQRPDGDIEIDSRFFQEDFLVPACEQCGGVLKPDVVFFGDNVPKARAEEAMELVMSSDAVLAVGSSLTVMSVFRLIRAAIERGSPVGIVNIGPTRADELASLKIEARSGEVLSRLLTMGSLAI</sequence>
<feature type="binding site" evidence="5 6">
    <location>
        <position position="266"/>
    </location>
    <ligand>
        <name>Zn(2+)</name>
        <dbReference type="ChEBI" id="CHEBI:29105"/>
    </ligand>
</feature>
<organism evidence="8 9">
    <name type="scientific">Marchantia polymorpha subsp. ruderalis</name>
    <dbReference type="NCBI Taxonomy" id="1480154"/>
    <lineage>
        <taxon>Eukaryota</taxon>
        <taxon>Viridiplantae</taxon>
        <taxon>Streptophyta</taxon>
        <taxon>Embryophyta</taxon>
        <taxon>Marchantiophyta</taxon>
        <taxon>Marchantiopsida</taxon>
        <taxon>Marchantiidae</taxon>
        <taxon>Marchantiales</taxon>
        <taxon>Marchantiaceae</taxon>
        <taxon>Marchantia</taxon>
    </lineage>
</organism>
<evidence type="ECO:0000259" key="7">
    <source>
        <dbReference type="PROSITE" id="PS50305"/>
    </source>
</evidence>
<comment type="similarity">
    <text evidence="5">Belongs to the sirtuin family. Class II subfamily.</text>
</comment>
<dbReference type="Proteomes" id="UP000077202">
    <property type="component" value="Unassembled WGS sequence"/>
</dbReference>
<feature type="binding site" evidence="5">
    <location>
        <begin position="332"/>
        <end position="334"/>
    </location>
    <ligand>
        <name>NAD(+)</name>
        <dbReference type="ChEBI" id="CHEBI:57540"/>
    </ligand>
</feature>
<dbReference type="GO" id="GO:0070403">
    <property type="term" value="F:NAD+ binding"/>
    <property type="evidence" value="ECO:0007669"/>
    <property type="project" value="UniProtKB-UniRule"/>
</dbReference>
<dbReference type="PROSITE" id="PS50305">
    <property type="entry name" value="SIRTUIN"/>
    <property type="match status" value="1"/>
</dbReference>
<reference evidence="8" key="1">
    <citation type="submission" date="2016-03" db="EMBL/GenBank/DDBJ databases">
        <title>Mechanisms controlling the formation of the plant cell surface in tip-growing cells are functionally conserved among land plants.</title>
        <authorList>
            <person name="Honkanen S."/>
            <person name="Jones V.A."/>
            <person name="Morieri G."/>
            <person name="Champion C."/>
            <person name="Hetherington A.J."/>
            <person name="Kelly S."/>
            <person name="Saint-Marcoux D."/>
            <person name="Proust H."/>
            <person name="Prescott H."/>
            <person name="Dolan L."/>
        </authorList>
    </citation>
    <scope>NUCLEOTIDE SEQUENCE [LARGE SCALE GENOMIC DNA]</scope>
    <source>
        <tissue evidence="8">Whole gametophyte</tissue>
    </source>
</reference>
<evidence type="ECO:0000256" key="5">
    <source>
        <dbReference type="HAMAP-Rule" id="MF_03161"/>
    </source>
</evidence>
<accession>A0A176VD96</accession>
<name>A0A176VD96_MARPO</name>
<keyword evidence="2 5" id="KW-0479">Metal-binding</keyword>
<evidence type="ECO:0000256" key="6">
    <source>
        <dbReference type="PROSITE-ProRule" id="PRU00236"/>
    </source>
</evidence>
<dbReference type="InterPro" id="IPR026590">
    <property type="entry name" value="Ssirtuin_cat_dom"/>
</dbReference>
<dbReference type="AlphaFoldDB" id="A0A176VD96"/>
<dbReference type="InterPro" id="IPR050134">
    <property type="entry name" value="NAD-dep_sirtuin_deacylases"/>
</dbReference>
<dbReference type="Pfam" id="PF02146">
    <property type="entry name" value="SIR2"/>
    <property type="match status" value="1"/>
</dbReference>
<comment type="catalytic activity">
    <reaction evidence="5">
        <text>N(6)-acetyl-L-lysyl-[protein] + NAD(+) + H2O = 2''-O-acetyl-ADP-D-ribose + nicotinamide + L-lysyl-[protein]</text>
        <dbReference type="Rhea" id="RHEA:43636"/>
        <dbReference type="Rhea" id="RHEA-COMP:9752"/>
        <dbReference type="Rhea" id="RHEA-COMP:10731"/>
        <dbReference type="ChEBI" id="CHEBI:15377"/>
        <dbReference type="ChEBI" id="CHEBI:17154"/>
        <dbReference type="ChEBI" id="CHEBI:29969"/>
        <dbReference type="ChEBI" id="CHEBI:57540"/>
        <dbReference type="ChEBI" id="CHEBI:61930"/>
        <dbReference type="ChEBI" id="CHEBI:83767"/>
        <dbReference type="EC" id="2.3.1.286"/>
    </reaction>
</comment>
<dbReference type="InterPro" id="IPR029035">
    <property type="entry name" value="DHS-like_NAD/FAD-binding_dom"/>
</dbReference>
<keyword evidence="3 5" id="KW-0862">Zinc</keyword>
<keyword evidence="1 5" id="KW-0808">Transferase</keyword>
<dbReference type="InterPro" id="IPR026591">
    <property type="entry name" value="Sirtuin_cat_small_dom_sf"/>
</dbReference>
<evidence type="ECO:0000313" key="8">
    <source>
        <dbReference type="EMBL" id="OAE18770.1"/>
    </source>
</evidence>
<comment type="caution">
    <text evidence="5">Lacks conserved residue(s) required for the propagation of feature annotation.</text>
</comment>
<comment type="function">
    <text evidence="5">NAD-dependent protein deacylase. Catalyzes the NAD-dependent hydrolysis of acyl groups from lysine residues.</text>
</comment>
<comment type="cofactor">
    <cofactor evidence="5">
        <name>Zn(2+)</name>
        <dbReference type="ChEBI" id="CHEBI:29105"/>
    </cofactor>
    <text evidence="5">Binds 1 zinc ion per subunit.</text>
</comment>
<keyword evidence="5" id="KW-0496">Mitochondrion</keyword>
<dbReference type="InterPro" id="IPR026587">
    <property type="entry name" value="Sirtuin_class_II"/>
</dbReference>
<dbReference type="CDD" id="cd01409">
    <property type="entry name" value="SIRT4"/>
    <property type="match status" value="1"/>
</dbReference>
<dbReference type="GO" id="GO:0008270">
    <property type="term" value="F:zinc ion binding"/>
    <property type="evidence" value="ECO:0007669"/>
    <property type="project" value="UniProtKB-UniRule"/>
</dbReference>
<gene>
    <name evidence="8" type="ORF">AXG93_2396s1210</name>
</gene>
<dbReference type="EMBL" id="LVLJ01004011">
    <property type="protein sequence ID" value="OAE18770.1"/>
    <property type="molecule type" value="Genomic_DNA"/>
</dbReference>
<feature type="active site" description="Proton acceptor" evidence="5 6">
    <location>
        <position position="191"/>
    </location>
</feature>
<dbReference type="GO" id="GO:0017136">
    <property type="term" value="F:histone deacetylase activity, NAD-dependent"/>
    <property type="evidence" value="ECO:0007669"/>
    <property type="project" value="TreeGrafter"/>
</dbReference>
<feature type="binding site" evidence="5 6">
    <location>
        <position position="202"/>
    </location>
    <ligand>
        <name>Zn(2+)</name>
        <dbReference type="ChEBI" id="CHEBI:29105"/>
    </ligand>
</feature>
<comment type="subcellular location">
    <subcellularLocation>
        <location evidence="5">Mitochondrion matrix</location>
    </subcellularLocation>
</comment>
<feature type="binding site" evidence="5 6">
    <location>
        <position position="199"/>
    </location>
    <ligand>
        <name>Zn(2+)</name>
        <dbReference type="ChEBI" id="CHEBI:29105"/>
    </ligand>
</feature>
<dbReference type="SUPFAM" id="SSF52467">
    <property type="entry name" value="DHS-like NAD/FAD-binding domain"/>
    <property type="match status" value="1"/>
</dbReference>
<comment type="caution">
    <text evidence="8">The sequence shown here is derived from an EMBL/GenBank/DDBJ whole genome shotgun (WGS) entry which is preliminary data.</text>
</comment>
<feature type="domain" description="Deacetylase sirtuin-type" evidence="7">
    <location>
        <begin position="69"/>
        <end position="365"/>
    </location>
</feature>
<feature type="binding site" evidence="5 6">
    <location>
        <position position="269"/>
    </location>
    <ligand>
        <name>Zn(2+)</name>
        <dbReference type="ChEBI" id="CHEBI:29105"/>
    </ligand>
</feature>
<evidence type="ECO:0000313" key="9">
    <source>
        <dbReference type="Proteomes" id="UP000077202"/>
    </source>
</evidence>
<evidence type="ECO:0000256" key="4">
    <source>
        <dbReference type="ARBA" id="ARBA00023027"/>
    </source>
</evidence>
<feature type="binding site" evidence="5">
    <location>
        <position position="350"/>
    </location>
    <ligand>
        <name>NAD(+)</name>
        <dbReference type="ChEBI" id="CHEBI:57540"/>
    </ligand>
</feature>
<dbReference type="NCBIfam" id="NF003738">
    <property type="entry name" value="PRK05333.1"/>
    <property type="match status" value="1"/>
</dbReference>
<proteinExistence type="inferred from homology"/>
<dbReference type="PANTHER" id="PTHR11085:SF10">
    <property type="entry name" value="NAD-DEPENDENT PROTEIN DEACYLASE SIRTUIN-5, MITOCHONDRIAL-RELATED"/>
    <property type="match status" value="1"/>
</dbReference>
<feature type="binding site" evidence="5">
    <location>
        <begin position="173"/>
        <end position="176"/>
    </location>
    <ligand>
        <name>NAD(+)</name>
        <dbReference type="ChEBI" id="CHEBI:57540"/>
    </ligand>
</feature>
<evidence type="ECO:0000256" key="1">
    <source>
        <dbReference type="ARBA" id="ARBA00022679"/>
    </source>
</evidence>
<keyword evidence="9" id="KW-1185">Reference proteome</keyword>
<dbReference type="PANTHER" id="PTHR11085">
    <property type="entry name" value="NAD-DEPENDENT PROTEIN DEACYLASE SIRTUIN-5, MITOCHONDRIAL-RELATED"/>
    <property type="match status" value="1"/>
</dbReference>
<dbReference type="HAMAP" id="MF_01967">
    <property type="entry name" value="Sirtuin_ClassII"/>
    <property type="match status" value="1"/>
</dbReference>
<keyword evidence="4 5" id="KW-0520">NAD</keyword>
<dbReference type="EC" id="2.3.1.-" evidence="5"/>
<dbReference type="Gene3D" id="3.30.1600.10">
    <property type="entry name" value="SIR2/SIRT2 'Small Domain"/>
    <property type="match status" value="1"/>
</dbReference>
<feature type="binding site" evidence="5">
    <location>
        <begin position="306"/>
        <end position="308"/>
    </location>
    <ligand>
        <name>NAD(+)</name>
        <dbReference type="ChEBI" id="CHEBI:57540"/>
    </ligand>
</feature>
<dbReference type="Gene3D" id="3.40.50.1220">
    <property type="entry name" value="TPP-binding domain"/>
    <property type="match status" value="1"/>
</dbReference>
<dbReference type="InterPro" id="IPR003000">
    <property type="entry name" value="Sirtuin"/>
</dbReference>